<dbReference type="CDD" id="cd07098">
    <property type="entry name" value="ALDH_F15-22"/>
    <property type="match status" value="1"/>
</dbReference>
<dbReference type="InterPro" id="IPR029510">
    <property type="entry name" value="Ald_DH_CS_GLU"/>
</dbReference>
<evidence type="ECO:0000313" key="7">
    <source>
        <dbReference type="Proteomes" id="UP000559256"/>
    </source>
</evidence>
<proteinExistence type="inferred from homology"/>
<dbReference type="SUPFAM" id="SSF53720">
    <property type="entry name" value="ALDH-like"/>
    <property type="match status" value="1"/>
</dbReference>
<dbReference type="Gene3D" id="3.40.309.10">
    <property type="entry name" value="Aldehyde Dehydrogenase, Chain A, domain 2"/>
    <property type="match status" value="1"/>
</dbReference>
<dbReference type="EMBL" id="JAACJM010000004">
    <property type="protein sequence ID" value="KAF5373179.1"/>
    <property type="molecule type" value="Genomic_DNA"/>
</dbReference>
<dbReference type="OrthoDB" id="310895at2759"/>
<evidence type="ECO:0000256" key="3">
    <source>
        <dbReference type="PROSITE-ProRule" id="PRU10007"/>
    </source>
</evidence>
<dbReference type="InterPro" id="IPR016162">
    <property type="entry name" value="Ald_DH_N"/>
</dbReference>
<keyword evidence="2 4" id="KW-0560">Oxidoreductase</keyword>
<evidence type="ECO:0000256" key="4">
    <source>
        <dbReference type="RuleBase" id="RU003345"/>
    </source>
</evidence>
<name>A0A8H5LXP5_9AGAR</name>
<evidence type="ECO:0000256" key="2">
    <source>
        <dbReference type="ARBA" id="ARBA00023002"/>
    </source>
</evidence>
<feature type="active site" evidence="3">
    <location>
        <position position="419"/>
    </location>
</feature>
<dbReference type="AlphaFoldDB" id="A0A8H5LXP5"/>
<sequence length="723" mass="81355">MDERSESESEMSRQRVQTWLKARAERCMKLGDPKRKYALKKFWRKPLNGRKKSIRGHGPLKVLTKHVVLNASRFFWFNLDRTTTMSLTLDRVVYFFLHPVKSLSNDHTGAGIDPFYVLTGFIALGIWLVIERERRSRNSPVSFPFRIPVEADPKWDSYKIKDPCLESHLEDQNLMPPALPGRRYITGYDPSSGLHLITALADNEEEIATKIQRAEQAQRTWRKTTFTQRRRVIRSLKKWLVDNQELCARVACRDTGKTLVDAALGEVLTTCSKMEWLIDHGERYLRPDSRKNPLVLCYKDSKVHYDPLGVVTAIVSWNYPLHNAWSPILAGIFAGNAVVLKCSENVIWSSTWFISVIKNCLEVLGHDPELVQLCCCWPEQANALIKNPKIKHITFIGSETVGRKVAIAATDNLTPVTLELGGKDPAVILPDTDLEQWISVWMRGVYQNAGQNCIGIERLIVHTSQFDDLYDLIKDRVEKLRCGSVMSTSDQGYLSPVDVGAMISNNRFDSLEYLIREAEEDGAKIHGGGRYEHVYLDQGYYFKPTIVGLTNNAASITQHELFAPIALLIPYESVDEAVDIANGTRYALGASVFGPDQDLCVKVAKQLECGMVSVNDFAVFYQECGGLMIIAYSQDLPFGGTKASGYGRFGGPEGLRGLTNPKVIVTDRWPTLVQTTIPKVLDYPIRSLSIGLEFTTGLVRFLYAETLRERLGGLVGLVQAARK</sequence>
<dbReference type="Pfam" id="PF00171">
    <property type="entry name" value="Aldedh"/>
    <property type="match status" value="1"/>
</dbReference>
<comment type="similarity">
    <text evidence="1 4">Belongs to the aldehyde dehydrogenase family.</text>
</comment>
<dbReference type="PROSITE" id="PS00070">
    <property type="entry name" value="ALDEHYDE_DEHYDR_CYS"/>
    <property type="match status" value="1"/>
</dbReference>
<accession>A0A8H5LXP5</accession>
<dbReference type="PROSITE" id="PS00687">
    <property type="entry name" value="ALDEHYDE_DEHYDR_GLU"/>
    <property type="match status" value="1"/>
</dbReference>
<reference evidence="6 7" key="1">
    <citation type="journal article" date="2020" name="ISME J.">
        <title>Uncovering the hidden diversity of litter-decomposition mechanisms in mushroom-forming fungi.</title>
        <authorList>
            <person name="Floudas D."/>
            <person name="Bentzer J."/>
            <person name="Ahren D."/>
            <person name="Johansson T."/>
            <person name="Persson P."/>
            <person name="Tunlid A."/>
        </authorList>
    </citation>
    <scope>NUCLEOTIDE SEQUENCE [LARGE SCALE GENOMIC DNA]</scope>
    <source>
        <strain evidence="6 7">CBS 291.85</strain>
    </source>
</reference>
<gene>
    <name evidence="6" type="ORF">D9758_001631</name>
</gene>
<dbReference type="Proteomes" id="UP000559256">
    <property type="component" value="Unassembled WGS sequence"/>
</dbReference>
<dbReference type="Gene3D" id="3.40.605.10">
    <property type="entry name" value="Aldehyde Dehydrogenase, Chain A, domain 1"/>
    <property type="match status" value="1"/>
</dbReference>
<dbReference type="InterPro" id="IPR016161">
    <property type="entry name" value="Ald_DH/histidinol_DH"/>
</dbReference>
<dbReference type="GO" id="GO:0016620">
    <property type="term" value="F:oxidoreductase activity, acting on the aldehyde or oxo group of donors, NAD or NADP as acceptor"/>
    <property type="evidence" value="ECO:0007669"/>
    <property type="project" value="InterPro"/>
</dbReference>
<keyword evidence="7" id="KW-1185">Reference proteome</keyword>
<dbReference type="InterPro" id="IPR015590">
    <property type="entry name" value="Aldehyde_DH_dom"/>
</dbReference>
<feature type="domain" description="Aldehyde dehydrogenase" evidence="5">
    <location>
        <begin position="185"/>
        <end position="664"/>
    </location>
</feature>
<dbReference type="InterPro" id="IPR016160">
    <property type="entry name" value="Ald_DH_CS_CYS"/>
</dbReference>
<evidence type="ECO:0000313" key="6">
    <source>
        <dbReference type="EMBL" id="KAF5373179.1"/>
    </source>
</evidence>
<organism evidence="6 7">
    <name type="scientific">Tetrapyrgos nigripes</name>
    <dbReference type="NCBI Taxonomy" id="182062"/>
    <lineage>
        <taxon>Eukaryota</taxon>
        <taxon>Fungi</taxon>
        <taxon>Dikarya</taxon>
        <taxon>Basidiomycota</taxon>
        <taxon>Agaricomycotina</taxon>
        <taxon>Agaricomycetes</taxon>
        <taxon>Agaricomycetidae</taxon>
        <taxon>Agaricales</taxon>
        <taxon>Marasmiineae</taxon>
        <taxon>Marasmiaceae</taxon>
        <taxon>Tetrapyrgos</taxon>
    </lineage>
</organism>
<comment type="caution">
    <text evidence="6">The sequence shown here is derived from an EMBL/GenBank/DDBJ whole genome shotgun (WGS) entry which is preliminary data.</text>
</comment>
<evidence type="ECO:0000256" key="1">
    <source>
        <dbReference type="ARBA" id="ARBA00009986"/>
    </source>
</evidence>
<dbReference type="InterPro" id="IPR016163">
    <property type="entry name" value="Ald_DH_C"/>
</dbReference>
<protein>
    <recommendedName>
        <fullName evidence="5">Aldehyde dehydrogenase domain-containing protein</fullName>
    </recommendedName>
</protein>
<dbReference type="PANTHER" id="PTHR11699">
    <property type="entry name" value="ALDEHYDE DEHYDROGENASE-RELATED"/>
    <property type="match status" value="1"/>
</dbReference>
<evidence type="ECO:0000259" key="5">
    <source>
        <dbReference type="Pfam" id="PF00171"/>
    </source>
</evidence>